<keyword evidence="3" id="KW-1185">Reference proteome</keyword>
<dbReference type="EMBL" id="BPWL01000003">
    <property type="protein sequence ID" value="GJJ08230.1"/>
    <property type="molecule type" value="Genomic_DNA"/>
</dbReference>
<dbReference type="InterPro" id="IPR029062">
    <property type="entry name" value="Class_I_gatase-like"/>
</dbReference>
<dbReference type="CDD" id="cd03139">
    <property type="entry name" value="GATase1_PfpI_2"/>
    <property type="match status" value="1"/>
</dbReference>
<organism evidence="2 3">
    <name type="scientific">Clathrus columnatus</name>
    <dbReference type="NCBI Taxonomy" id="1419009"/>
    <lineage>
        <taxon>Eukaryota</taxon>
        <taxon>Fungi</taxon>
        <taxon>Dikarya</taxon>
        <taxon>Basidiomycota</taxon>
        <taxon>Agaricomycotina</taxon>
        <taxon>Agaricomycetes</taxon>
        <taxon>Phallomycetidae</taxon>
        <taxon>Phallales</taxon>
        <taxon>Clathraceae</taxon>
        <taxon>Clathrus</taxon>
    </lineage>
</organism>
<dbReference type="SUPFAM" id="SSF52317">
    <property type="entry name" value="Class I glutamine amidotransferase-like"/>
    <property type="match status" value="1"/>
</dbReference>
<evidence type="ECO:0000313" key="2">
    <source>
        <dbReference type="EMBL" id="GJJ08230.1"/>
    </source>
</evidence>
<dbReference type="PANTHER" id="PTHR43130:SF15">
    <property type="entry name" value="THIJ_PFPI FAMILY PROTEIN (AFU_ORTHOLOGUE AFUA_5G14240)"/>
    <property type="match status" value="1"/>
</dbReference>
<dbReference type="Proteomes" id="UP001050691">
    <property type="component" value="Unassembled WGS sequence"/>
</dbReference>
<evidence type="ECO:0000313" key="3">
    <source>
        <dbReference type="Proteomes" id="UP001050691"/>
    </source>
</evidence>
<evidence type="ECO:0000259" key="1">
    <source>
        <dbReference type="Pfam" id="PF01965"/>
    </source>
</evidence>
<reference evidence="2" key="1">
    <citation type="submission" date="2021-10" db="EMBL/GenBank/DDBJ databases">
        <title>De novo Genome Assembly of Clathrus columnatus (Basidiomycota, Fungi) Using Illumina and Nanopore Sequence Data.</title>
        <authorList>
            <person name="Ogiso-Tanaka E."/>
            <person name="Itagaki H."/>
            <person name="Hosoya T."/>
            <person name="Hosaka K."/>
        </authorList>
    </citation>
    <scope>NUCLEOTIDE SEQUENCE</scope>
    <source>
        <strain evidence="2">MO-923</strain>
    </source>
</reference>
<dbReference type="PANTHER" id="PTHR43130">
    <property type="entry name" value="ARAC-FAMILY TRANSCRIPTIONAL REGULATOR"/>
    <property type="match status" value="1"/>
</dbReference>
<accession>A0AAV5A8L2</accession>
<dbReference type="InterPro" id="IPR002818">
    <property type="entry name" value="DJ-1/PfpI"/>
</dbReference>
<dbReference type="InterPro" id="IPR052158">
    <property type="entry name" value="INH-QAR"/>
</dbReference>
<dbReference type="Pfam" id="PF01965">
    <property type="entry name" value="DJ-1_PfpI"/>
    <property type="match status" value="1"/>
</dbReference>
<dbReference type="Gene3D" id="3.40.50.880">
    <property type="match status" value="1"/>
</dbReference>
<dbReference type="AlphaFoldDB" id="A0AAV5A8L2"/>
<protein>
    <recommendedName>
        <fullName evidence="1">DJ-1/PfpI domain-containing protein</fullName>
    </recommendedName>
</protein>
<name>A0AAV5A8L2_9AGAM</name>
<gene>
    <name evidence="2" type="ORF">Clacol_002439</name>
</gene>
<proteinExistence type="predicted"/>
<comment type="caution">
    <text evidence="2">The sequence shown here is derived from an EMBL/GenBank/DDBJ whole genome shotgun (WGS) entry which is preliminary data.</text>
</comment>
<sequence length="165" mass="17819">MDPVEPASGPMILPMRKYGDVTSDEQFDIIFIPGGPGARPGKVPDEVLSFVKQQAPKAKYILTVCTGSWILAGCGVLEGKRATTNKAAFAAVKADTSNKIQWIGKARWVVDGNIWTSSGVTAGIDMANAFLTHLIGEETTVFIRNIIELGVREQDDDEFAVVHDV</sequence>
<feature type="domain" description="DJ-1/PfpI" evidence="1">
    <location>
        <begin position="3"/>
        <end position="132"/>
    </location>
</feature>